<organism evidence="8 9">
    <name type="scientific">endosymbiont of Galathealinum brachiosum</name>
    <dbReference type="NCBI Taxonomy" id="2200906"/>
    <lineage>
        <taxon>Bacteria</taxon>
        <taxon>Pseudomonadati</taxon>
        <taxon>Pseudomonadota</taxon>
        <taxon>Gammaproteobacteria</taxon>
        <taxon>sulfur-oxidizing symbionts</taxon>
    </lineage>
</organism>
<evidence type="ECO:0000256" key="1">
    <source>
        <dbReference type="ARBA" id="ARBA00005854"/>
    </source>
</evidence>
<evidence type="ECO:0000259" key="7">
    <source>
        <dbReference type="Pfam" id="PF02826"/>
    </source>
</evidence>
<dbReference type="Gene3D" id="3.30.70.260">
    <property type="match status" value="1"/>
</dbReference>
<evidence type="ECO:0000313" key="8">
    <source>
        <dbReference type="EMBL" id="RDH83946.1"/>
    </source>
</evidence>
<dbReference type="EMBL" id="QFXC01000008">
    <property type="protein sequence ID" value="RDH83946.1"/>
    <property type="molecule type" value="Genomic_DNA"/>
</dbReference>
<evidence type="ECO:0000256" key="2">
    <source>
        <dbReference type="ARBA" id="ARBA00023002"/>
    </source>
</evidence>
<keyword evidence="3" id="KW-0520">NAD</keyword>
<dbReference type="CDD" id="cd12174">
    <property type="entry name" value="PGDH_like_3"/>
    <property type="match status" value="1"/>
</dbReference>
<dbReference type="PROSITE" id="PS00065">
    <property type="entry name" value="D_2_HYDROXYACID_DH_1"/>
    <property type="match status" value="1"/>
</dbReference>
<dbReference type="PROSITE" id="PS00670">
    <property type="entry name" value="D_2_HYDROXYACID_DH_2"/>
    <property type="match status" value="1"/>
</dbReference>
<dbReference type="PANTHER" id="PTHR42938">
    <property type="entry name" value="FORMATE DEHYDROGENASE 1"/>
    <property type="match status" value="1"/>
</dbReference>
<accession>A0A370DIF2</accession>
<dbReference type="AlphaFoldDB" id="A0A370DIF2"/>
<evidence type="ECO:0000259" key="6">
    <source>
        <dbReference type="Pfam" id="PF00389"/>
    </source>
</evidence>
<evidence type="ECO:0000256" key="3">
    <source>
        <dbReference type="ARBA" id="ARBA00023027"/>
    </source>
</evidence>
<feature type="domain" description="D-isomer specific 2-hydroxyacid dehydrogenase catalytic" evidence="6">
    <location>
        <begin position="24"/>
        <end position="306"/>
    </location>
</feature>
<protein>
    <submittedName>
        <fullName evidence="8">3-phosphoglycerate dehydrogenase</fullName>
    </submittedName>
</protein>
<dbReference type="Gene3D" id="3.40.50.720">
    <property type="entry name" value="NAD(P)-binding Rossmann-like Domain"/>
    <property type="match status" value="2"/>
</dbReference>
<reference evidence="8 9" key="1">
    <citation type="journal article" date="2018" name="ISME J.">
        <title>Endosymbiont genomes yield clues of tubeworm success.</title>
        <authorList>
            <person name="Li Y."/>
            <person name="Liles M.R."/>
            <person name="Halanych K.M."/>
        </authorList>
    </citation>
    <scope>NUCLEOTIDE SEQUENCE [LARGE SCALE GENOMIC DNA]</scope>
    <source>
        <strain evidence="8">A1464</strain>
    </source>
</reference>
<sequence>MFNVKTYNAISPLGLDKLTAEGYQVGEEVNEPDAIMLRSFKMHDVPVASSVKAIGRAGAGVNNIPVDAMSERGVVVFNAPGANANAVKELVIAGMLMACRNLIPAWSYTTELSGSDEDVTKAVEAGKKKFAGFELPGKTLGVIGLGAIGAQVANAADSLGMNVIGFDPGITVQSAWQLSSNVKQMDSADELFREADFVSFHVPLIDATRNLLNTESLATMKDGSVILNFAREGIVDDSAVLAAIKAGKIHAYVNDFPSNEVKGHEGVFTLPHLGASTGEAEDNCAVMIADQLKDFLNNGNIKNSVNFPNIKLGRQGENRLAISNSNSPDMLGKISHQLGESGVNILHMANESRNELAYTLIDVESKPDDTTIDKIAAIDGVLSVRLI</sequence>
<dbReference type="InterPro" id="IPR006139">
    <property type="entry name" value="D-isomer_2_OHA_DH_cat_dom"/>
</dbReference>
<comment type="similarity">
    <text evidence="1 5">Belongs to the D-isomer specific 2-hydroxyacid dehydrogenase family.</text>
</comment>
<dbReference type="PANTHER" id="PTHR42938:SF47">
    <property type="entry name" value="HYDROXYPYRUVATE REDUCTASE"/>
    <property type="match status" value="1"/>
</dbReference>
<feature type="domain" description="D-isomer specific 2-hydroxyacid dehydrogenase NAD-binding" evidence="7">
    <location>
        <begin position="114"/>
        <end position="271"/>
    </location>
</feature>
<dbReference type="SUPFAM" id="SSF51735">
    <property type="entry name" value="NAD(P)-binding Rossmann-fold domains"/>
    <property type="match status" value="1"/>
</dbReference>
<dbReference type="Proteomes" id="UP000254266">
    <property type="component" value="Unassembled WGS sequence"/>
</dbReference>
<comment type="caution">
    <text evidence="8">The sequence shown here is derived from an EMBL/GenBank/DDBJ whole genome shotgun (WGS) entry which is preliminary data.</text>
</comment>
<dbReference type="InterPro" id="IPR036291">
    <property type="entry name" value="NAD(P)-bd_dom_sf"/>
</dbReference>
<dbReference type="Pfam" id="PF00389">
    <property type="entry name" value="2-Hacid_dh"/>
    <property type="match status" value="1"/>
</dbReference>
<comment type="pathway">
    <text evidence="4">Amino-acid biosynthesis.</text>
</comment>
<dbReference type="InterPro" id="IPR029752">
    <property type="entry name" value="D-isomer_DH_CS1"/>
</dbReference>
<dbReference type="SUPFAM" id="SSF55021">
    <property type="entry name" value="ACT-like"/>
    <property type="match status" value="1"/>
</dbReference>
<dbReference type="SUPFAM" id="SSF52283">
    <property type="entry name" value="Formate/glycerate dehydrogenase catalytic domain-like"/>
    <property type="match status" value="1"/>
</dbReference>
<dbReference type="GO" id="GO:0051287">
    <property type="term" value="F:NAD binding"/>
    <property type="evidence" value="ECO:0007669"/>
    <property type="project" value="InterPro"/>
</dbReference>
<dbReference type="InterPro" id="IPR029753">
    <property type="entry name" value="D-isomer_DH_CS"/>
</dbReference>
<dbReference type="InterPro" id="IPR006140">
    <property type="entry name" value="D-isomer_DH_NAD-bd"/>
</dbReference>
<name>A0A370DIF2_9GAMM</name>
<evidence type="ECO:0000313" key="9">
    <source>
        <dbReference type="Proteomes" id="UP000254266"/>
    </source>
</evidence>
<dbReference type="InterPro" id="IPR045865">
    <property type="entry name" value="ACT-like_dom_sf"/>
</dbReference>
<evidence type="ECO:0000256" key="5">
    <source>
        <dbReference type="RuleBase" id="RU003719"/>
    </source>
</evidence>
<dbReference type="Pfam" id="PF02826">
    <property type="entry name" value="2-Hacid_dh_C"/>
    <property type="match status" value="1"/>
</dbReference>
<keyword evidence="9" id="KW-1185">Reference proteome</keyword>
<proteinExistence type="inferred from homology"/>
<keyword evidence="2 5" id="KW-0560">Oxidoreductase</keyword>
<evidence type="ECO:0000256" key="4">
    <source>
        <dbReference type="ARBA" id="ARBA00029440"/>
    </source>
</evidence>
<gene>
    <name evidence="8" type="ORF">DIZ80_07370</name>
</gene>
<dbReference type="GO" id="GO:0016616">
    <property type="term" value="F:oxidoreductase activity, acting on the CH-OH group of donors, NAD or NADP as acceptor"/>
    <property type="evidence" value="ECO:0007669"/>
    <property type="project" value="InterPro"/>
</dbReference>